<dbReference type="GO" id="GO:0005230">
    <property type="term" value="F:extracellular ligand-gated monoatomic ion channel activity"/>
    <property type="evidence" value="ECO:0007669"/>
    <property type="project" value="InterPro"/>
</dbReference>
<gene>
    <name evidence="9" type="ORF">CGI_10019062</name>
</gene>
<evidence type="ECO:0000256" key="3">
    <source>
        <dbReference type="ARBA" id="ARBA00022989"/>
    </source>
</evidence>
<evidence type="ECO:0000259" key="8">
    <source>
        <dbReference type="Pfam" id="PF02932"/>
    </source>
</evidence>
<dbReference type="InterPro" id="IPR036734">
    <property type="entry name" value="Neur_chan_lig-bd_sf"/>
</dbReference>
<dbReference type="Gene3D" id="1.20.58.390">
    <property type="entry name" value="Neurotransmitter-gated ion-channel transmembrane domain"/>
    <property type="match status" value="2"/>
</dbReference>
<dbReference type="HOGENOM" id="CLU_654261_0_0_1"/>
<dbReference type="Pfam" id="PF02931">
    <property type="entry name" value="Neur_chan_LBD"/>
    <property type="match status" value="1"/>
</dbReference>
<proteinExistence type="predicted"/>
<dbReference type="InterPro" id="IPR018000">
    <property type="entry name" value="Neurotransmitter_ion_chnl_CS"/>
</dbReference>
<dbReference type="EMBL" id="JH819089">
    <property type="protein sequence ID" value="EKC28834.1"/>
    <property type="molecule type" value="Genomic_DNA"/>
</dbReference>
<dbReference type="PROSITE" id="PS00236">
    <property type="entry name" value="NEUROTR_ION_CHANNEL"/>
    <property type="match status" value="1"/>
</dbReference>
<evidence type="ECO:0000256" key="1">
    <source>
        <dbReference type="ARBA" id="ARBA00004141"/>
    </source>
</evidence>
<dbReference type="InParanoid" id="K1QCE3"/>
<dbReference type="SUPFAM" id="SSF90112">
    <property type="entry name" value="Neurotransmitter-gated ion-channel transmembrane pore"/>
    <property type="match status" value="2"/>
</dbReference>
<dbReference type="SUPFAM" id="SSF63712">
    <property type="entry name" value="Nicotinic receptor ligand binding domain-like"/>
    <property type="match status" value="2"/>
</dbReference>
<protein>
    <submittedName>
        <fullName evidence="9">Neuronal acetylcholine receptor subunit alpha-9-I</fullName>
    </submittedName>
</protein>
<accession>K1QCE3</accession>
<dbReference type="InterPro" id="IPR006202">
    <property type="entry name" value="Neur_chan_lig-bd"/>
</dbReference>
<evidence type="ECO:0000313" key="9">
    <source>
        <dbReference type="EMBL" id="EKC28834.1"/>
    </source>
</evidence>
<dbReference type="GO" id="GO:0016020">
    <property type="term" value="C:membrane"/>
    <property type="evidence" value="ECO:0007669"/>
    <property type="project" value="UniProtKB-SubCell"/>
</dbReference>
<dbReference type="InterPro" id="IPR006201">
    <property type="entry name" value="Neur_channel"/>
</dbReference>
<feature type="transmembrane region" description="Helical" evidence="6">
    <location>
        <begin position="112"/>
        <end position="136"/>
    </location>
</feature>
<keyword evidence="4 6" id="KW-0472">Membrane</keyword>
<evidence type="ECO:0000256" key="6">
    <source>
        <dbReference type="SAM" id="Phobius"/>
    </source>
</evidence>
<keyword evidence="2 6" id="KW-0812">Transmembrane</keyword>
<feature type="domain" description="Neurotransmitter-gated ion-channel transmembrane" evidence="8">
    <location>
        <begin position="227"/>
        <end position="379"/>
    </location>
</feature>
<comment type="subcellular location">
    <subcellularLocation>
        <location evidence="1">Membrane</location>
        <topology evidence="1">Multi-pass membrane protein</topology>
    </subcellularLocation>
</comment>
<organism evidence="9">
    <name type="scientific">Magallana gigas</name>
    <name type="common">Pacific oyster</name>
    <name type="synonym">Crassostrea gigas</name>
    <dbReference type="NCBI Taxonomy" id="29159"/>
    <lineage>
        <taxon>Eukaryota</taxon>
        <taxon>Metazoa</taxon>
        <taxon>Spiralia</taxon>
        <taxon>Lophotrochozoa</taxon>
        <taxon>Mollusca</taxon>
        <taxon>Bivalvia</taxon>
        <taxon>Autobranchia</taxon>
        <taxon>Pteriomorphia</taxon>
        <taxon>Ostreida</taxon>
        <taxon>Ostreoidea</taxon>
        <taxon>Ostreidae</taxon>
        <taxon>Magallana</taxon>
    </lineage>
</organism>
<dbReference type="InterPro" id="IPR006029">
    <property type="entry name" value="Neurotrans-gated_channel_TM"/>
</dbReference>
<sequence length="420" mass="47230">MPGKTDYRATIYPSGTVYYNFPTVLQSACLVNVLYFPMDTQTCTLKFGSWSHSGAELDLYPSTDQADLTNLVFHNEWDVVSMKAQRNVLYYQCCPDPYPDITFSLEIKRKPLFYIMSILFPCILTASVAALGFVLPPESGEKVSLEVTVLLSLAVFLLMVTEQLPASSVNFPYVADLTNLVFHNEWDVVSMKAQRNVLYYQCCPDPYPDITFSLEIKRKPLFYIMSILFPCILTASVAALGFVLPPESGEKVSLEVTVLLSLAVFLLMVTEQLPASSVNFPYVGMYFASSMILVSFSCAMTVLVLNIHFRGATGNKLPNWMRKLFLKRLAWILFVKTGKATSNKVHSEKNDTKKQEEPNQNNFINKTFKMDSEDATPRNPTSNGSIKDHGGNESDDYERDQEHPVYHHGNLLPFVPGSSE</sequence>
<keyword evidence="3 6" id="KW-1133">Transmembrane helix</keyword>
<reference evidence="9" key="1">
    <citation type="journal article" date="2012" name="Nature">
        <title>The oyster genome reveals stress adaptation and complexity of shell formation.</title>
        <authorList>
            <person name="Zhang G."/>
            <person name="Fang X."/>
            <person name="Guo X."/>
            <person name="Li L."/>
            <person name="Luo R."/>
            <person name="Xu F."/>
            <person name="Yang P."/>
            <person name="Zhang L."/>
            <person name="Wang X."/>
            <person name="Qi H."/>
            <person name="Xiong Z."/>
            <person name="Que H."/>
            <person name="Xie Y."/>
            <person name="Holland P.W."/>
            <person name="Paps J."/>
            <person name="Zhu Y."/>
            <person name="Wu F."/>
            <person name="Chen Y."/>
            <person name="Wang J."/>
            <person name="Peng C."/>
            <person name="Meng J."/>
            <person name="Yang L."/>
            <person name="Liu J."/>
            <person name="Wen B."/>
            <person name="Zhang N."/>
            <person name="Huang Z."/>
            <person name="Zhu Q."/>
            <person name="Feng Y."/>
            <person name="Mount A."/>
            <person name="Hedgecock D."/>
            <person name="Xu Z."/>
            <person name="Liu Y."/>
            <person name="Domazet-Loso T."/>
            <person name="Du Y."/>
            <person name="Sun X."/>
            <person name="Zhang S."/>
            <person name="Liu B."/>
            <person name="Cheng P."/>
            <person name="Jiang X."/>
            <person name="Li J."/>
            <person name="Fan D."/>
            <person name="Wang W."/>
            <person name="Fu W."/>
            <person name="Wang T."/>
            <person name="Wang B."/>
            <person name="Zhang J."/>
            <person name="Peng Z."/>
            <person name="Li Y."/>
            <person name="Li N."/>
            <person name="Wang J."/>
            <person name="Chen M."/>
            <person name="He Y."/>
            <person name="Tan F."/>
            <person name="Song X."/>
            <person name="Zheng Q."/>
            <person name="Huang R."/>
            <person name="Yang H."/>
            <person name="Du X."/>
            <person name="Chen L."/>
            <person name="Yang M."/>
            <person name="Gaffney P.M."/>
            <person name="Wang S."/>
            <person name="Luo L."/>
            <person name="She Z."/>
            <person name="Ming Y."/>
            <person name="Huang W."/>
            <person name="Zhang S."/>
            <person name="Huang B."/>
            <person name="Zhang Y."/>
            <person name="Qu T."/>
            <person name="Ni P."/>
            <person name="Miao G."/>
            <person name="Wang J."/>
            <person name="Wang Q."/>
            <person name="Steinberg C.E."/>
            <person name="Wang H."/>
            <person name="Li N."/>
            <person name="Qian L."/>
            <person name="Zhang G."/>
            <person name="Li Y."/>
            <person name="Yang H."/>
            <person name="Liu X."/>
            <person name="Wang J."/>
            <person name="Yin Y."/>
            <person name="Wang J."/>
        </authorList>
    </citation>
    <scope>NUCLEOTIDE SEQUENCE [LARGE SCALE GENOMIC DNA]</scope>
    <source>
        <strain evidence="9">05x7-T-G4-1.051#20</strain>
    </source>
</reference>
<feature type="transmembrane region" description="Helical" evidence="6">
    <location>
        <begin position="221"/>
        <end position="244"/>
    </location>
</feature>
<dbReference type="GO" id="GO:0004888">
    <property type="term" value="F:transmembrane signaling receptor activity"/>
    <property type="evidence" value="ECO:0007669"/>
    <property type="project" value="InterPro"/>
</dbReference>
<dbReference type="FunFam" id="1.20.58.390:FF:000043">
    <property type="entry name" value="AcetylCholine Receptor"/>
    <property type="match status" value="1"/>
</dbReference>
<keyword evidence="9" id="KW-0675">Receptor</keyword>
<dbReference type="CDD" id="cd19051">
    <property type="entry name" value="LGIC_TM_cation"/>
    <property type="match status" value="2"/>
</dbReference>
<feature type="transmembrane region" description="Helical" evidence="6">
    <location>
        <begin position="256"/>
        <end position="273"/>
    </location>
</feature>
<evidence type="ECO:0000259" key="7">
    <source>
        <dbReference type="Pfam" id="PF02931"/>
    </source>
</evidence>
<name>K1QCE3_MAGGI</name>
<feature type="transmembrane region" description="Helical" evidence="6">
    <location>
        <begin position="285"/>
        <end position="307"/>
    </location>
</feature>
<dbReference type="InterPro" id="IPR036719">
    <property type="entry name" value="Neuro-gated_channel_TM_sf"/>
</dbReference>
<feature type="compositionally biased region" description="Basic and acidic residues" evidence="5">
    <location>
        <begin position="345"/>
        <end position="357"/>
    </location>
</feature>
<dbReference type="PANTHER" id="PTHR18945">
    <property type="entry name" value="NEUROTRANSMITTER GATED ION CHANNEL"/>
    <property type="match status" value="1"/>
</dbReference>
<dbReference type="InterPro" id="IPR038050">
    <property type="entry name" value="Neuro_actylchol_rec"/>
</dbReference>
<dbReference type="Pfam" id="PF02932">
    <property type="entry name" value="Neur_chan_memb"/>
    <property type="match status" value="2"/>
</dbReference>
<feature type="domain" description="Neurotransmitter-gated ion-channel ligand-binding" evidence="7">
    <location>
        <begin position="6"/>
        <end position="111"/>
    </location>
</feature>
<dbReference type="AlphaFoldDB" id="K1QCE3"/>
<feature type="domain" description="Neurotransmitter-gated ion-channel transmembrane" evidence="8">
    <location>
        <begin position="118"/>
        <end position="172"/>
    </location>
</feature>
<evidence type="ECO:0000256" key="4">
    <source>
        <dbReference type="ARBA" id="ARBA00023136"/>
    </source>
</evidence>
<dbReference type="Gene3D" id="2.70.170.10">
    <property type="entry name" value="Neurotransmitter-gated ion-channel ligand-binding domain"/>
    <property type="match status" value="1"/>
</dbReference>
<feature type="region of interest" description="Disordered" evidence="5">
    <location>
        <begin position="343"/>
        <end position="420"/>
    </location>
</feature>
<evidence type="ECO:0000256" key="5">
    <source>
        <dbReference type="SAM" id="MobiDB-lite"/>
    </source>
</evidence>
<evidence type="ECO:0000256" key="2">
    <source>
        <dbReference type="ARBA" id="ARBA00022692"/>
    </source>
</evidence>
<dbReference type="FunFam" id="2.70.170.10:FF:000060">
    <property type="entry name" value="Nicotinic acetylcholine receptor subunit alpha4"/>
    <property type="match status" value="1"/>
</dbReference>